<organism evidence="2 3">
    <name type="scientific">Lyophyllum shimeji</name>
    <name type="common">Hon-shimeji</name>
    <name type="synonym">Tricholoma shimeji</name>
    <dbReference type="NCBI Taxonomy" id="47721"/>
    <lineage>
        <taxon>Eukaryota</taxon>
        <taxon>Fungi</taxon>
        <taxon>Dikarya</taxon>
        <taxon>Basidiomycota</taxon>
        <taxon>Agaricomycotina</taxon>
        <taxon>Agaricomycetes</taxon>
        <taxon>Agaricomycetidae</taxon>
        <taxon>Agaricales</taxon>
        <taxon>Tricholomatineae</taxon>
        <taxon>Lyophyllaceae</taxon>
        <taxon>Lyophyllum</taxon>
    </lineage>
</organism>
<dbReference type="OrthoDB" id="3068957at2759"/>
<name>A0A9P3PVX1_LYOSH</name>
<feature type="compositionally biased region" description="Basic and acidic residues" evidence="1">
    <location>
        <begin position="230"/>
        <end position="247"/>
    </location>
</feature>
<reference evidence="2" key="1">
    <citation type="submission" date="2022-07" db="EMBL/GenBank/DDBJ databases">
        <title>The genome of Lyophyllum shimeji provides insight into the initial evolution of ectomycorrhizal fungal genome.</title>
        <authorList>
            <person name="Kobayashi Y."/>
            <person name="Shibata T."/>
            <person name="Hirakawa H."/>
            <person name="Shigenobu S."/>
            <person name="Nishiyama T."/>
            <person name="Yamada A."/>
            <person name="Hasebe M."/>
            <person name="Kawaguchi M."/>
        </authorList>
    </citation>
    <scope>NUCLEOTIDE SEQUENCE</scope>
    <source>
        <strain evidence="2">AT787</strain>
    </source>
</reference>
<gene>
    <name evidence="2" type="ORF">LshimejAT787_1501190</name>
</gene>
<feature type="region of interest" description="Disordered" evidence="1">
    <location>
        <begin position="19"/>
        <end position="55"/>
    </location>
</feature>
<evidence type="ECO:0000313" key="2">
    <source>
        <dbReference type="EMBL" id="GLB43935.1"/>
    </source>
</evidence>
<feature type="region of interest" description="Disordered" evidence="1">
    <location>
        <begin position="230"/>
        <end position="302"/>
    </location>
</feature>
<dbReference type="AlphaFoldDB" id="A0A9P3PVX1"/>
<sequence>MAASRVYSLSLSEARARTLPATYFGYNDSPGDGDTPTKPDAMPTLPQGAASPPTQLEVHHVTRPAFQNLINNPSHSCSPPSTPEKSRDVLCPLSTSPSPAPPTARKENRSKPTSTCRKKFTGMDLVFIARAVNEICPWNAGHGQKTKAWENVVEALVKAGFRHKLSAEVVRQKAEGLVGYKKTPASQDKHIKAIVSILDSSRDDHILISALLDRMESQYDAAKKADEVKKAELQKKHEEDTIARDTLRQASMSTSQGKRRSNEVETDTEGSDDSKSGGSSSTDSLDGRKAKKLRPSVDSSQDQLLQFMRDDFQARRNHETHFTEWMERQEGRHERFVGLFEGLLKVEQEKLTLARGH</sequence>
<protein>
    <submittedName>
        <fullName evidence="2">Uncharacterized protein</fullName>
    </submittedName>
</protein>
<proteinExistence type="predicted"/>
<keyword evidence="3" id="KW-1185">Reference proteome</keyword>
<evidence type="ECO:0000313" key="3">
    <source>
        <dbReference type="Proteomes" id="UP001063166"/>
    </source>
</evidence>
<comment type="caution">
    <text evidence="2">The sequence shown here is derived from an EMBL/GenBank/DDBJ whole genome shotgun (WGS) entry which is preliminary data.</text>
</comment>
<dbReference type="EMBL" id="BRPK01000015">
    <property type="protein sequence ID" value="GLB43935.1"/>
    <property type="molecule type" value="Genomic_DNA"/>
</dbReference>
<dbReference type="Proteomes" id="UP001063166">
    <property type="component" value="Unassembled WGS sequence"/>
</dbReference>
<accession>A0A9P3PVX1</accession>
<feature type="region of interest" description="Disordered" evidence="1">
    <location>
        <begin position="69"/>
        <end position="116"/>
    </location>
</feature>
<evidence type="ECO:0000256" key="1">
    <source>
        <dbReference type="SAM" id="MobiDB-lite"/>
    </source>
</evidence>
<feature type="compositionally biased region" description="Polar residues" evidence="1">
    <location>
        <begin position="69"/>
        <end position="79"/>
    </location>
</feature>